<dbReference type="NCBIfam" id="TIGR01509">
    <property type="entry name" value="HAD-SF-IA-v3"/>
    <property type="match status" value="1"/>
</dbReference>
<comment type="catalytic activity">
    <reaction evidence="3">
        <text>O-phospho-D-serine + H2O = D-serine + phosphate</text>
        <dbReference type="Rhea" id="RHEA:24873"/>
        <dbReference type="ChEBI" id="CHEBI:15377"/>
        <dbReference type="ChEBI" id="CHEBI:35247"/>
        <dbReference type="ChEBI" id="CHEBI:43474"/>
        <dbReference type="ChEBI" id="CHEBI:58680"/>
        <dbReference type="EC" id="3.1.3.3"/>
    </reaction>
</comment>
<comment type="similarity">
    <text evidence="3">Belongs to the HAD-like hydrolase superfamily.</text>
</comment>
<dbReference type="EMBL" id="PYAT01000009">
    <property type="protein sequence ID" value="PSL34345.1"/>
    <property type="molecule type" value="Genomic_DNA"/>
</dbReference>
<comment type="cofactor">
    <cofactor evidence="3">
        <name>Mg(2+)</name>
        <dbReference type="ChEBI" id="CHEBI:18420"/>
    </cofactor>
    <cofactor evidence="3">
        <name>Co(2+)</name>
        <dbReference type="ChEBI" id="CHEBI:48828"/>
    </cofactor>
</comment>
<keyword evidence="3" id="KW-0718">Serine biosynthesis</keyword>
<accession>A0A2P8GK57</accession>
<dbReference type="Proteomes" id="UP000242682">
    <property type="component" value="Unassembled WGS sequence"/>
</dbReference>
<dbReference type="InterPro" id="IPR051400">
    <property type="entry name" value="HAD-like_hydrolase"/>
</dbReference>
<dbReference type="Gene3D" id="1.20.120.710">
    <property type="entry name" value="Haloacid dehalogenase hydrolase-like domain"/>
    <property type="match status" value="1"/>
</dbReference>
<dbReference type="InterPro" id="IPR044266">
    <property type="entry name" value="PSP_YsaA"/>
</dbReference>
<keyword evidence="3" id="KW-0170">Cobalt</keyword>
<gene>
    <name evidence="4" type="ORF">B0H99_10971</name>
</gene>
<dbReference type="RefSeq" id="WP_106533990.1">
    <property type="nucleotide sequence ID" value="NZ_PYAT01000009.1"/>
</dbReference>
<dbReference type="InterPro" id="IPR036412">
    <property type="entry name" value="HAD-like_sf"/>
</dbReference>
<dbReference type="GO" id="GO:0006564">
    <property type="term" value="P:L-serine biosynthetic process"/>
    <property type="evidence" value="ECO:0007669"/>
    <property type="project" value="UniProtKB-UniRule"/>
</dbReference>
<dbReference type="HAMAP" id="MF_02240">
    <property type="entry name" value="PSP"/>
    <property type="match status" value="1"/>
</dbReference>
<dbReference type="SFLD" id="SFLDS00003">
    <property type="entry name" value="Haloacid_Dehalogenase"/>
    <property type="match status" value="1"/>
</dbReference>
<comment type="pathway">
    <text evidence="3">Amino-acid biosynthesis; L-serine biosynthesis; L-serine from 3-phospho-D-glycerate: step 3/3.</text>
</comment>
<evidence type="ECO:0000256" key="1">
    <source>
        <dbReference type="ARBA" id="ARBA00022801"/>
    </source>
</evidence>
<dbReference type="PANTHER" id="PTHR46470:SF3">
    <property type="entry name" value="N-ACYLNEURAMINATE-9-PHOSPHATASE"/>
    <property type="match status" value="1"/>
</dbReference>
<evidence type="ECO:0000256" key="2">
    <source>
        <dbReference type="ARBA" id="ARBA00022842"/>
    </source>
</evidence>
<protein>
    <recommendedName>
        <fullName evidence="3">Phosphoserine phosphatase</fullName>
        <shortName evidence="3">PSP</shortName>
        <ecNumber evidence="3">3.1.3.3</ecNumber>
    </recommendedName>
</protein>
<keyword evidence="3" id="KW-0028">Amino-acid biosynthesis</keyword>
<dbReference type="GO" id="GO:0036424">
    <property type="term" value="F:L-phosphoserine phosphatase activity"/>
    <property type="evidence" value="ECO:0007669"/>
    <property type="project" value="UniProtKB-UniRule"/>
</dbReference>
<keyword evidence="1 3" id="KW-0378">Hydrolase</keyword>
<comment type="catalytic activity">
    <reaction evidence="3">
        <text>O-phospho-L-serine + H2O = L-serine + phosphate</text>
        <dbReference type="Rhea" id="RHEA:21208"/>
        <dbReference type="ChEBI" id="CHEBI:15377"/>
        <dbReference type="ChEBI" id="CHEBI:33384"/>
        <dbReference type="ChEBI" id="CHEBI:43474"/>
        <dbReference type="ChEBI" id="CHEBI:57524"/>
        <dbReference type="EC" id="3.1.3.3"/>
    </reaction>
</comment>
<dbReference type="SFLD" id="SFLDG01129">
    <property type="entry name" value="C1.5:_HAD__Beta-PGM__Phosphata"/>
    <property type="match status" value="1"/>
</dbReference>
<keyword evidence="2 3" id="KW-0460">Magnesium</keyword>
<name>A0A2P8GK57_9BACL</name>
<reference evidence="4 5" key="1">
    <citation type="submission" date="2018-03" db="EMBL/GenBank/DDBJ databases">
        <title>Genomic Encyclopedia of Type Strains, Phase III (KMG-III): the genomes of soil and plant-associated and newly described type strains.</title>
        <authorList>
            <person name="Whitman W."/>
        </authorList>
    </citation>
    <scope>NUCLEOTIDE SEQUENCE [LARGE SCALE GENOMIC DNA]</scope>
    <source>
        <strain evidence="4 5">CGMCC 1.12259</strain>
    </source>
</reference>
<organism evidence="4 5">
    <name type="scientific">Planomicrobium soli</name>
    <dbReference type="NCBI Taxonomy" id="1176648"/>
    <lineage>
        <taxon>Bacteria</taxon>
        <taxon>Bacillati</taxon>
        <taxon>Bacillota</taxon>
        <taxon>Bacilli</taxon>
        <taxon>Bacillales</taxon>
        <taxon>Caryophanaceae</taxon>
        <taxon>Planomicrobium</taxon>
    </lineage>
</organism>
<dbReference type="InterPro" id="IPR006439">
    <property type="entry name" value="HAD-SF_hydro_IA"/>
</dbReference>
<proteinExistence type="inferred from homology"/>
<dbReference type="EC" id="3.1.3.3" evidence="3"/>
<comment type="caution">
    <text evidence="4">The sequence shown here is derived from an EMBL/GenBank/DDBJ whole genome shotgun (WGS) entry which is preliminary data.</text>
</comment>
<dbReference type="Pfam" id="PF00702">
    <property type="entry name" value="Hydrolase"/>
    <property type="match status" value="1"/>
</dbReference>
<evidence type="ECO:0000313" key="4">
    <source>
        <dbReference type="EMBL" id="PSL34345.1"/>
    </source>
</evidence>
<keyword evidence="5" id="KW-1185">Reference proteome</keyword>
<dbReference type="AlphaFoldDB" id="A0A2P8GK57"/>
<dbReference type="OrthoDB" id="9809962at2"/>
<dbReference type="NCBIfam" id="TIGR01549">
    <property type="entry name" value="HAD-SF-IA-v1"/>
    <property type="match status" value="1"/>
</dbReference>
<evidence type="ECO:0000313" key="5">
    <source>
        <dbReference type="Proteomes" id="UP000242682"/>
    </source>
</evidence>
<evidence type="ECO:0000256" key="3">
    <source>
        <dbReference type="HAMAP-Rule" id="MF_02240"/>
    </source>
</evidence>
<sequence length="261" mass="29806">MLKAIFFDLDDTLLWDKKSIKTSFEKTCRFAEQTSGVNCRELEEAVRLEASTLYSSYETYPFTQMIGINPFEGLWGTFDDEGEDFKKMKMLAPAYQQRSWTGGLQRIGIDNPALGNQLAAYFVEARKSSPFVYEETYRVLDRLKPHYQLLLLTNGSPQLQNTKLKITPEIAPYFDHVVISGAFGKGKPDPEIFHYALSKFGYAAEEVLMVGDNLLTDIIGAEQAGIRSVWINREEKAPHETIVPSYEIRHLEDLFPILEEL</sequence>
<dbReference type="Gene3D" id="3.40.50.1000">
    <property type="entry name" value="HAD superfamily/HAD-like"/>
    <property type="match status" value="1"/>
</dbReference>
<dbReference type="SUPFAM" id="SSF56784">
    <property type="entry name" value="HAD-like"/>
    <property type="match status" value="1"/>
</dbReference>
<dbReference type="PANTHER" id="PTHR46470">
    <property type="entry name" value="N-ACYLNEURAMINATE-9-PHOSPHATASE"/>
    <property type="match status" value="1"/>
</dbReference>
<comment type="function">
    <text evidence="3">Catalyzes the last step of the phosphorylated serine biosynthetic pathway, i.e. dephosphorylation of O-phospho-L-serine to form L-serine.</text>
</comment>
<dbReference type="SFLD" id="SFLDG01135">
    <property type="entry name" value="C1.5.6:_HAD__Beta-PGM__Phospha"/>
    <property type="match status" value="1"/>
</dbReference>
<dbReference type="InterPro" id="IPR023214">
    <property type="entry name" value="HAD_sf"/>
</dbReference>